<accession>A0A8H2QTT1</accession>
<evidence type="ECO:0000313" key="3">
    <source>
        <dbReference type="Proteomes" id="UP000377798"/>
    </source>
</evidence>
<proteinExistence type="predicted"/>
<comment type="caution">
    <text evidence="2">The sequence shown here is derived from an EMBL/GenBank/DDBJ whole genome shotgun (WGS) entry which is preliminary data.</text>
</comment>
<dbReference type="RefSeq" id="WP_131749817.1">
    <property type="nucleotide sequence ID" value="NZ_CAACYI010000001.1"/>
</dbReference>
<dbReference type="AlphaFoldDB" id="A0A8H2QTT1"/>
<feature type="domain" description="IrrE N-terminal-like" evidence="1">
    <location>
        <begin position="57"/>
        <end position="157"/>
    </location>
</feature>
<name>A0A8H2QTT1_9FIRM</name>
<reference evidence="2 3" key="1">
    <citation type="submission" date="2019-02" db="EMBL/GenBank/DDBJ databases">
        <authorList>
            <consortium name="Pathogen Informatics"/>
        </authorList>
    </citation>
    <scope>NUCLEOTIDE SEQUENCE [LARGE SCALE GENOMIC DNA]</scope>
    <source>
        <strain evidence="2 3">3012STDY7089603</strain>
    </source>
</reference>
<organism evidence="2 3">
    <name type="scientific">Urinicoccus massiliensis</name>
    <dbReference type="NCBI Taxonomy" id="1723382"/>
    <lineage>
        <taxon>Bacteria</taxon>
        <taxon>Bacillati</taxon>
        <taxon>Bacillota</taxon>
        <taxon>Tissierellia</taxon>
        <taxon>Tissierellales</taxon>
        <taxon>Peptoniphilaceae</taxon>
        <taxon>Urinicoccus</taxon>
    </lineage>
</organism>
<protein>
    <submittedName>
        <fullName evidence="2">Domain of uncharacterized function (DUF955)</fullName>
    </submittedName>
</protein>
<evidence type="ECO:0000313" key="2">
    <source>
        <dbReference type="EMBL" id="VFB17230.1"/>
    </source>
</evidence>
<dbReference type="InterPro" id="IPR052345">
    <property type="entry name" value="Rad_response_metalloprotease"/>
</dbReference>
<dbReference type="PANTHER" id="PTHR43236:SF1">
    <property type="entry name" value="BLL7220 PROTEIN"/>
    <property type="match status" value="1"/>
</dbReference>
<dbReference type="Proteomes" id="UP000377798">
    <property type="component" value="Unassembled WGS sequence"/>
</dbReference>
<gene>
    <name evidence="2" type="ORF">NCTC13150_01817</name>
</gene>
<dbReference type="PANTHER" id="PTHR43236">
    <property type="entry name" value="ANTITOXIN HIGA1"/>
    <property type="match status" value="1"/>
</dbReference>
<sequence length="171" mass="20093">MTNWYNHNSLYQSIADFLKKYDLAFCPRSPFYLCKELGIGLIPYKDTDHHLINLSKDGFSVNQDGRYYIFYNKDAYSRRITFTLAHELGHIVLKHHELVGTKVLMSGGCGVAEDQANIFARNILMPPQATKALLPFDVNHDQYKYYNVSKEMYDIRIRHLDQDIDWIDKFF</sequence>
<dbReference type="Gene3D" id="1.10.10.2910">
    <property type="match status" value="1"/>
</dbReference>
<keyword evidence="3" id="KW-1185">Reference proteome</keyword>
<dbReference type="Pfam" id="PF06114">
    <property type="entry name" value="Peptidase_M78"/>
    <property type="match status" value="1"/>
</dbReference>
<dbReference type="InterPro" id="IPR010359">
    <property type="entry name" value="IrrE_HExxH"/>
</dbReference>
<dbReference type="EMBL" id="CAACYI010000001">
    <property type="protein sequence ID" value="VFB17230.1"/>
    <property type="molecule type" value="Genomic_DNA"/>
</dbReference>
<evidence type="ECO:0000259" key="1">
    <source>
        <dbReference type="Pfam" id="PF06114"/>
    </source>
</evidence>